<proteinExistence type="predicted"/>
<name>A0A8J3HPG8_9RICK</name>
<accession>A0A8J3HPG8</accession>
<keyword evidence="2" id="KW-0812">Transmembrane</keyword>
<dbReference type="Proteomes" id="UP000637906">
    <property type="component" value="Unassembled WGS sequence"/>
</dbReference>
<protein>
    <submittedName>
        <fullName evidence="3">Uncharacterized protein</fullName>
    </submittedName>
</protein>
<comment type="caution">
    <text evidence="3">The sequence shown here is derived from an EMBL/GenBank/DDBJ whole genome shotgun (WGS) entry which is preliminary data.</text>
</comment>
<keyword evidence="2" id="KW-0472">Membrane</keyword>
<feature type="region of interest" description="Disordered" evidence="1">
    <location>
        <begin position="350"/>
        <end position="372"/>
    </location>
</feature>
<dbReference type="EMBL" id="BNGU01000013">
    <property type="protein sequence ID" value="GHM59436.1"/>
    <property type="molecule type" value="Genomic_DNA"/>
</dbReference>
<feature type="transmembrane region" description="Helical" evidence="2">
    <location>
        <begin position="141"/>
        <end position="159"/>
    </location>
</feature>
<organism evidence="3 4">
    <name type="scientific">Candidatus Mesenet longicola</name>
    <dbReference type="NCBI Taxonomy" id="1892558"/>
    <lineage>
        <taxon>Bacteria</taxon>
        <taxon>Pseudomonadati</taxon>
        <taxon>Pseudomonadota</taxon>
        <taxon>Alphaproteobacteria</taxon>
        <taxon>Rickettsiales</taxon>
        <taxon>Anaplasmataceae</taxon>
        <taxon>Candidatus Mesenet</taxon>
    </lineage>
</organism>
<evidence type="ECO:0000313" key="4">
    <source>
        <dbReference type="Proteomes" id="UP000637906"/>
    </source>
</evidence>
<evidence type="ECO:0000313" key="3">
    <source>
        <dbReference type="EMBL" id="GHM59436.1"/>
    </source>
</evidence>
<evidence type="ECO:0000256" key="1">
    <source>
        <dbReference type="SAM" id="MobiDB-lite"/>
    </source>
</evidence>
<reference evidence="3 4" key="1">
    <citation type="journal article" date="2021" name="Microb. Ecol.">
        <title>Candidatus Mesenet longicola: Novel Endosymbionts of Brontispa longissima that Induce Cytoplasmic Incompatibility.</title>
        <authorList>
            <person name="Takano S."/>
            <person name="Gotoh Y."/>
            <person name="Hayashi T."/>
        </authorList>
    </citation>
    <scope>NUCLEOTIDE SEQUENCE [LARGE SCALE GENOMIC DNA]</scope>
    <source>
        <strain evidence="3">L5</strain>
    </source>
</reference>
<dbReference type="AlphaFoldDB" id="A0A8J3HPG8"/>
<keyword evidence="2" id="KW-1133">Transmembrane helix</keyword>
<keyword evidence="4" id="KW-1185">Reference proteome</keyword>
<sequence length="372" mass="41203">MHSMGNSQETTLSQEQLQQFAQHLIQYISKMTDNELITMSRAMEGMTDNMISIDKDVIDLKEQLQQLRSGQISQNDLQEASDEVFTVIGSEETQKRIAKSVDQELVDKFKNLPPAKKALAKSGLIGAAGAITPIAIVGAAIAIPVALVALPLVLLYTGLKRAMPSKEKFQETWQEIKNSLTHDMKNLANKAPGETNLEKLWKSAHKPGVTAENPNLEEFLTKYCFPDQESGKEVKVKFDFDKIEALKATVKTIGLDLDKDIDRIVRKGESKFSKDYVNVNKDGIDTQFIATVDKIATAVKEEHLLPTPNLYFAGIQDIFESKLAEIKQTKAEEKAAKQENSFLNKIKSSFNKSSSHAESVEAGRGGSSDISR</sequence>
<gene>
    <name evidence="3" type="ORF">sL5_04290</name>
</gene>
<evidence type="ECO:0000256" key="2">
    <source>
        <dbReference type="SAM" id="Phobius"/>
    </source>
</evidence>